<feature type="domain" description="B5" evidence="13">
    <location>
        <begin position="273"/>
        <end position="348"/>
    </location>
</feature>
<dbReference type="SUPFAM" id="SSF55681">
    <property type="entry name" value="Class II aaRS and biotin synthetases"/>
    <property type="match status" value="1"/>
</dbReference>
<dbReference type="PANTHER" id="PTHR10947:SF0">
    <property type="entry name" value="PHENYLALANINE--TRNA LIGASE BETA SUBUNIT"/>
    <property type="match status" value="1"/>
</dbReference>
<keyword evidence="8" id="KW-0547">Nucleotide-binding</keyword>
<name>D9Q0A6_ACIS3</name>
<protein>
    <recommendedName>
        <fullName evidence="4">phenylalanine--tRNA ligase</fullName>
        <ecNumber evidence="4">6.1.1.20</ecNumber>
    </recommendedName>
</protein>
<evidence type="ECO:0000256" key="3">
    <source>
        <dbReference type="ARBA" id="ARBA00007438"/>
    </source>
</evidence>
<dbReference type="Pfam" id="PF17759">
    <property type="entry name" value="tRNA_synthFbeta"/>
    <property type="match status" value="1"/>
</dbReference>
<dbReference type="PROSITE" id="PS51483">
    <property type="entry name" value="B5"/>
    <property type="match status" value="1"/>
</dbReference>
<dbReference type="EMBL" id="CP001742">
    <property type="protein sequence ID" value="ADL18744.1"/>
    <property type="molecule type" value="Genomic_DNA"/>
</dbReference>
<organism evidence="14 15">
    <name type="scientific">Acidilobus saccharovorans (strain DSM 16705 / JCM 18335 / VKM B-2471 / 345-15)</name>
    <dbReference type="NCBI Taxonomy" id="666510"/>
    <lineage>
        <taxon>Archaea</taxon>
        <taxon>Thermoproteota</taxon>
        <taxon>Thermoprotei</taxon>
        <taxon>Acidilobales</taxon>
        <taxon>Acidilobaceae</taxon>
        <taxon>Acidilobus</taxon>
    </lineage>
</organism>
<dbReference type="NCBIfam" id="TIGR00471">
    <property type="entry name" value="pheT_arch"/>
    <property type="match status" value="1"/>
</dbReference>
<evidence type="ECO:0000256" key="4">
    <source>
        <dbReference type="ARBA" id="ARBA00012814"/>
    </source>
</evidence>
<dbReference type="InterPro" id="IPR009061">
    <property type="entry name" value="DNA-bd_dom_put_sf"/>
</dbReference>
<proteinExistence type="inferred from homology"/>
<dbReference type="GO" id="GO:0006432">
    <property type="term" value="P:phenylalanyl-tRNA aminoacylation"/>
    <property type="evidence" value="ECO:0007669"/>
    <property type="project" value="InterPro"/>
</dbReference>
<accession>D9Q0A6</accession>
<evidence type="ECO:0000256" key="7">
    <source>
        <dbReference type="ARBA" id="ARBA00022723"/>
    </source>
</evidence>
<dbReference type="EC" id="6.1.1.20" evidence="4"/>
<evidence type="ECO:0000256" key="9">
    <source>
        <dbReference type="ARBA" id="ARBA00022840"/>
    </source>
</evidence>
<dbReference type="GO" id="GO:0004826">
    <property type="term" value="F:phenylalanine-tRNA ligase activity"/>
    <property type="evidence" value="ECO:0007669"/>
    <property type="project" value="UniProtKB-EC"/>
</dbReference>
<reference evidence="14 15" key="1">
    <citation type="journal article" date="2010" name="Appl. Environ. Microbiol.">
        <title>The genome sequence of the crenarchaeon Acidilobus saccharovorans supports a new order, Acidilobales, and suggests an important ecological role in terrestrial acidic hot springs.</title>
        <authorList>
            <person name="Mardanov A.V."/>
            <person name="Svetlitchnyi V.A."/>
            <person name="Beletsky A.V."/>
            <person name="Prokofeva M.I."/>
            <person name="Bonch-Osmolovskaya E.A."/>
            <person name="Ravin N.V."/>
            <person name="Skryabin K.G."/>
        </authorList>
    </citation>
    <scope>NUCLEOTIDE SEQUENCE [LARGE SCALE GENOMIC DNA]</scope>
    <source>
        <strain evidence="15">DSM 16705 / JCM 18335 / VKM B-2471 / 345-15</strain>
    </source>
</reference>
<dbReference type="FunCoup" id="D9Q0A6">
    <property type="interactions" value="237"/>
</dbReference>
<dbReference type="OrthoDB" id="10073at2157"/>
<dbReference type="Proteomes" id="UP000000346">
    <property type="component" value="Chromosome"/>
</dbReference>
<dbReference type="HOGENOM" id="CLU_020279_3_0_2"/>
<dbReference type="Gene3D" id="3.30.930.10">
    <property type="entry name" value="Bira Bifunctional Protein, Domain 2"/>
    <property type="match status" value="1"/>
</dbReference>
<dbReference type="InterPro" id="IPR020825">
    <property type="entry name" value="Phe-tRNA_synthase-like_B3/B4"/>
</dbReference>
<dbReference type="InterPro" id="IPR005146">
    <property type="entry name" value="B3/B4_tRNA-bd"/>
</dbReference>
<evidence type="ECO:0000313" key="14">
    <source>
        <dbReference type="EMBL" id="ADL18744.1"/>
    </source>
</evidence>
<evidence type="ECO:0000313" key="15">
    <source>
        <dbReference type="Proteomes" id="UP000000346"/>
    </source>
</evidence>
<dbReference type="Gene3D" id="3.50.40.10">
    <property type="entry name" value="Phenylalanyl-trna Synthetase, Chain B, domain 3"/>
    <property type="match status" value="1"/>
</dbReference>
<dbReference type="eggNOG" id="arCOG00412">
    <property type="taxonomic scope" value="Archaea"/>
</dbReference>
<dbReference type="STRING" id="666510.ASAC_0337"/>
<dbReference type="KEGG" id="asc:ASAC_0337"/>
<evidence type="ECO:0000256" key="11">
    <source>
        <dbReference type="ARBA" id="ARBA00022917"/>
    </source>
</evidence>
<evidence type="ECO:0000256" key="6">
    <source>
        <dbReference type="ARBA" id="ARBA00022598"/>
    </source>
</evidence>
<evidence type="ECO:0000256" key="10">
    <source>
        <dbReference type="ARBA" id="ARBA00022842"/>
    </source>
</evidence>
<keyword evidence="7" id="KW-0479">Metal-binding</keyword>
<dbReference type="InterPro" id="IPR004531">
    <property type="entry name" value="Phe-tRNA-synth_IIc_bsu_arc_euk"/>
</dbReference>
<dbReference type="InParanoid" id="D9Q0A6"/>
<dbReference type="InterPro" id="IPR045864">
    <property type="entry name" value="aa-tRNA-synth_II/BPL/LPL"/>
</dbReference>
<keyword evidence="5" id="KW-0963">Cytoplasm</keyword>
<dbReference type="InterPro" id="IPR045060">
    <property type="entry name" value="Phe-tRNA-ligase_IIc_bsu"/>
</dbReference>
<dbReference type="GO" id="GO:0000287">
    <property type="term" value="F:magnesium ion binding"/>
    <property type="evidence" value="ECO:0007669"/>
    <property type="project" value="InterPro"/>
</dbReference>
<gene>
    <name evidence="14" type="ordered locus">ASAC_0337</name>
</gene>
<keyword evidence="11" id="KW-0648">Protein biosynthesis</keyword>
<comment type="similarity">
    <text evidence="3">Belongs to the phenylalanyl-tRNA synthetase beta subunit family. Type 2 subfamily.</text>
</comment>
<evidence type="ECO:0000259" key="13">
    <source>
        <dbReference type="PROSITE" id="PS51483"/>
    </source>
</evidence>
<keyword evidence="6 14" id="KW-0436">Ligase</keyword>
<evidence type="ECO:0000256" key="12">
    <source>
        <dbReference type="ARBA" id="ARBA00023146"/>
    </source>
</evidence>
<dbReference type="Pfam" id="PF03484">
    <property type="entry name" value="B5"/>
    <property type="match status" value="1"/>
</dbReference>
<dbReference type="AlphaFoldDB" id="D9Q0A6"/>
<dbReference type="CDD" id="cd00769">
    <property type="entry name" value="PheRS_beta_core"/>
    <property type="match status" value="1"/>
</dbReference>
<keyword evidence="9" id="KW-0067">ATP-binding</keyword>
<dbReference type="PANTHER" id="PTHR10947">
    <property type="entry name" value="PHENYLALANYL-TRNA SYNTHETASE BETA CHAIN AND LEUCINE-RICH REPEAT-CONTAINING PROTEIN 47"/>
    <property type="match status" value="1"/>
</dbReference>
<dbReference type="GO" id="GO:0005524">
    <property type="term" value="F:ATP binding"/>
    <property type="evidence" value="ECO:0007669"/>
    <property type="project" value="UniProtKB-KW"/>
</dbReference>
<dbReference type="Gene3D" id="3.30.56.10">
    <property type="match status" value="2"/>
</dbReference>
<dbReference type="InterPro" id="IPR041616">
    <property type="entry name" value="PheRS_beta_core"/>
</dbReference>
<keyword evidence="15" id="KW-1185">Reference proteome</keyword>
<keyword evidence="12 14" id="KW-0030">Aminoacyl-tRNA synthetase</keyword>
<evidence type="ECO:0000256" key="5">
    <source>
        <dbReference type="ARBA" id="ARBA00022490"/>
    </source>
</evidence>
<comment type="subcellular location">
    <subcellularLocation>
        <location evidence="2">Cytoplasm</location>
    </subcellularLocation>
</comment>
<evidence type="ECO:0000256" key="2">
    <source>
        <dbReference type="ARBA" id="ARBA00004496"/>
    </source>
</evidence>
<dbReference type="SMART" id="SM00873">
    <property type="entry name" value="B3_4"/>
    <property type="match status" value="1"/>
</dbReference>
<evidence type="ECO:0000256" key="8">
    <source>
        <dbReference type="ARBA" id="ARBA00022741"/>
    </source>
</evidence>
<keyword evidence="10" id="KW-0460">Magnesium</keyword>
<comment type="cofactor">
    <cofactor evidence="1">
        <name>Mg(2+)</name>
        <dbReference type="ChEBI" id="CHEBI:18420"/>
    </cofactor>
</comment>
<evidence type="ECO:0000256" key="1">
    <source>
        <dbReference type="ARBA" id="ARBA00001946"/>
    </source>
</evidence>
<dbReference type="InterPro" id="IPR005147">
    <property type="entry name" value="tRNA_synthase_B5-dom"/>
</dbReference>
<dbReference type="SUPFAM" id="SSF46955">
    <property type="entry name" value="Putative DNA-binding domain"/>
    <property type="match status" value="2"/>
</dbReference>
<dbReference type="SMART" id="SM00874">
    <property type="entry name" value="B5"/>
    <property type="match status" value="1"/>
</dbReference>
<dbReference type="RefSeq" id="WP_013266256.1">
    <property type="nucleotide sequence ID" value="NC_014374.1"/>
</dbReference>
<sequence length="558" mass="61541">MVTLRFRPERLVETTGLDLDIVEEALFRLKCETELNDNYLSVEINPDRPDMFISEGIARAVRGIESIELGWTPLDGKLRDSGLELVNEMPETRPYIAAAVVYNVNVDSESFLEELVQFQEKLHDTVGRRRRKVAIGFHDLAKVKSKRLRYSMIPLKSSMVPLGGSETMSIAEVLRSTEQGVKYGNISLAEGLHPAFTEDGGAVLSLPPVINSELTRVEVGTRDLLIDVTGTDLASVLKVLDIITLNLAERRGTYIGFVRVVPRTGEPLHTPVLKSRELSLDINYVNRVLGTDLTVDEVTLSLLKMRHSASPENGHVKVTIPPFRYDIISEIDLVEDIAMALGYDSPKLLPSKYMNDARGSLLDHTLLSRAARDIMAGLGFTEVMSYILTSSSLLRLFDMISDTVELKNPVQEELDALRPSLVPQLLQLMFFNVSKTKPVNIFEIGKTVKKIGSEAVEDLKLAAATMDDSVSYEDIQAVAYAFIRSFGLKPSAKPLTASWLLAGRSASLLANGHEIGVIGEINPVILDKLNVTYPVAVFELSLTELLKVIRAGAAGQKP</sequence>
<dbReference type="GO" id="GO:0009328">
    <property type="term" value="C:phenylalanine-tRNA ligase complex"/>
    <property type="evidence" value="ECO:0007669"/>
    <property type="project" value="TreeGrafter"/>
</dbReference>
<dbReference type="GeneID" id="9498560"/>
<dbReference type="GO" id="GO:0003723">
    <property type="term" value="F:RNA binding"/>
    <property type="evidence" value="ECO:0007669"/>
    <property type="project" value="InterPro"/>
</dbReference>